<dbReference type="SUPFAM" id="SSF56988">
    <property type="entry name" value="Anthrax protective antigen"/>
    <property type="match status" value="1"/>
</dbReference>
<dbReference type="PANTHER" id="PTHR21054:SF2">
    <property type="entry name" value="MIP04191P"/>
    <property type="match status" value="1"/>
</dbReference>
<dbReference type="OrthoDB" id="9804511at2"/>
<sequence>MKSIKWTAASLVMALLFTLMPLTVASAATGVPGTPALSHDNWDGDGNYTITMNIHWGQNGTSLEWYENGVLIDTQALIDNSPNHQTKLKSFSSKANGMYTYTAKLINNYGNATSQPITVTVTNSSTTPAPVGNGTGLTGYYYNNVDFSNFKFKRFDSSINFDWGANSPNPTIEADTFSVRWIGEVQAQFSETYTFTTASNDGVRLWVNNQLLIDQWNDHDTTEHSGTITLSAGQKYAIKLEYYDRTAAAVSKLFWSSPSTPKSIIPHTQLYPPTAPDIEVTNFTDNETIDYPLPLIRGLVSDTNATSITVTNTSSNRNTKVMQGQVHQGQFKVFADLVPGENNLIIQSGTKQTAMKLIYVPQTNNAFVRIFWYVPSDGNTHYQTQFPNDPQNYAAKLSTYMKVIQSFTADSMNNNGYGRKTFNVELDNTTGKVNVHVLKSNHPTSYYYNTTYKKDELYHEVASLIPQQYPQAGTKNLAFIGFTKYDTAANYMYAHTALGGGDYGVFGGATVWLFPNDETEVQSKFTDLSTVDPAFVGEPATTVQKAISIGYGAALHELGHALSLPHEGGPNSIMWRGFDWLHRFFVLKDGDGYVFKDNELPEWDPISAVTLSNSAFFKASQQPRGIAAGGMVTVSNPNSPAGEGKENAFDHNEASKWCVFDSTASIQYQFQGTNAHAVQSYAITSANDLPERDPRSWTLSGSNDGTTWNSLDTRSNEVFSNRYQTKTFHISNATSYRYYKFSMINNSSGLLQLAEIRLYD</sequence>
<dbReference type="GO" id="GO:0008237">
    <property type="term" value="F:metallopeptidase activity"/>
    <property type="evidence" value="ECO:0007669"/>
    <property type="project" value="InterPro"/>
</dbReference>
<feature type="signal peptide" evidence="1">
    <location>
        <begin position="1"/>
        <end position="27"/>
    </location>
</feature>
<dbReference type="Proteomes" id="UP000318102">
    <property type="component" value="Unassembled WGS sequence"/>
</dbReference>
<keyword evidence="1" id="KW-0732">Signal</keyword>
<dbReference type="EMBL" id="VNJK01000001">
    <property type="protein sequence ID" value="TVX94030.1"/>
    <property type="molecule type" value="Genomic_DNA"/>
</dbReference>
<dbReference type="InterPro" id="IPR014756">
    <property type="entry name" value="Ig_E-set"/>
</dbReference>
<dbReference type="SUPFAM" id="SSF55486">
    <property type="entry name" value="Metalloproteases ('zincins'), catalytic domain"/>
    <property type="match status" value="1"/>
</dbReference>
<dbReference type="Gene3D" id="3.90.182.10">
    <property type="entry name" value="Toxin - Anthrax Protective Antigen,domain 1"/>
    <property type="match status" value="1"/>
</dbReference>
<feature type="chain" id="PRO_5021842986" description="F5/8 type C domain-containing protein" evidence="1">
    <location>
        <begin position="28"/>
        <end position="760"/>
    </location>
</feature>
<protein>
    <recommendedName>
        <fullName evidence="6">F5/8 type C domain-containing protein</fullName>
    </recommendedName>
</protein>
<dbReference type="Pfam" id="PF07691">
    <property type="entry name" value="PA14"/>
    <property type="match status" value="1"/>
</dbReference>
<dbReference type="SUPFAM" id="SSF81296">
    <property type="entry name" value="E set domains"/>
    <property type="match status" value="1"/>
</dbReference>
<dbReference type="InterPro" id="IPR037524">
    <property type="entry name" value="PA14/GLEYA"/>
</dbReference>
<accession>A0A559J2B2</accession>
<evidence type="ECO:0000313" key="5">
    <source>
        <dbReference type="Proteomes" id="UP000318102"/>
    </source>
</evidence>
<reference evidence="4 5" key="1">
    <citation type="submission" date="2019-07" db="EMBL/GenBank/DDBJ databases">
        <authorList>
            <person name="Kim J."/>
        </authorList>
    </citation>
    <scope>NUCLEOTIDE SEQUENCE [LARGE SCALE GENOMIC DNA]</scope>
    <source>
        <strain evidence="4 5">N4</strain>
    </source>
</reference>
<dbReference type="RefSeq" id="WP_144991078.1">
    <property type="nucleotide sequence ID" value="NZ_VNJK01000001.1"/>
</dbReference>
<dbReference type="PROSITE" id="PS50022">
    <property type="entry name" value="FA58C_3"/>
    <property type="match status" value="1"/>
</dbReference>
<gene>
    <name evidence="4" type="ORF">FPZ44_13780</name>
</gene>
<dbReference type="Gene3D" id="2.60.120.260">
    <property type="entry name" value="Galactose-binding domain-like"/>
    <property type="match status" value="1"/>
</dbReference>
<keyword evidence="5" id="KW-1185">Reference proteome</keyword>
<comment type="caution">
    <text evidence="4">The sequence shown here is derived from an EMBL/GenBank/DDBJ whole genome shotgun (WGS) entry which is preliminary data.</text>
</comment>
<dbReference type="InterPro" id="IPR053002">
    <property type="entry name" value="Metalloproteinase_M10B"/>
</dbReference>
<dbReference type="Pfam" id="PF12044">
    <property type="entry name" value="Metallopep"/>
    <property type="match status" value="1"/>
</dbReference>
<evidence type="ECO:0000256" key="1">
    <source>
        <dbReference type="SAM" id="SignalP"/>
    </source>
</evidence>
<evidence type="ECO:0000259" key="3">
    <source>
        <dbReference type="PROSITE" id="PS51820"/>
    </source>
</evidence>
<dbReference type="SUPFAM" id="SSF49785">
    <property type="entry name" value="Galactose-binding domain-like"/>
    <property type="match status" value="1"/>
</dbReference>
<dbReference type="Gene3D" id="2.60.40.10">
    <property type="entry name" value="Immunoglobulins"/>
    <property type="match status" value="1"/>
</dbReference>
<dbReference type="AlphaFoldDB" id="A0A559J2B2"/>
<dbReference type="PROSITE" id="PS51820">
    <property type="entry name" value="PA14"/>
    <property type="match status" value="1"/>
</dbReference>
<dbReference type="InterPro" id="IPR024079">
    <property type="entry name" value="MetalloPept_cat_dom_sf"/>
</dbReference>
<dbReference type="SMART" id="SM00758">
    <property type="entry name" value="PA14"/>
    <property type="match status" value="1"/>
</dbReference>
<dbReference type="PANTHER" id="PTHR21054">
    <property type="entry name" value="ZINC METALLOPROTEINASE-RELATED"/>
    <property type="match status" value="1"/>
</dbReference>
<organism evidence="4 5">
    <name type="scientific">Paenibacillus agilis</name>
    <dbReference type="NCBI Taxonomy" id="3020863"/>
    <lineage>
        <taxon>Bacteria</taxon>
        <taxon>Bacillati</taxon>
        <taxon>Bacillota</taxon>
        <taxon>Bacilli</taxon>
        <taxon>Bacillales</taxon>
        <taxon>Paenibacillaceae</taxon>
        <taxon>Paenibacillus</taxon>
    </lineage>
</organism>
<feature type="domain" description="PA14" evidence="3">
    <location>
        <begin position="132"/>
        <end position="269"/>
    </location>
</feature>
<proteinExistence type="predicted"/>
<dbReference type="InterPro" id="IPR021917">
    <property type="entry name" value="Unchr_Zn-peptidase-like"/>
</dbReference>
<feature type="domain" description="F5/8 type C" evidence="2">
    <location>
        <begin position="619"/>
        <end position="760"/>
    </location>
</feature>
<evidence type="ECO:0000313" key="4">
    <source>
        <dbReference type="EMBL" id="TVX94030.1"/>
    </source>
</evidence>
<evidence type="ECO:0000259" key="2">
    <source>
        <dbReference type="PROSITE" id="PS50022"/>
    </source>
</evidence>
<dbReference type="InterPro" id="IPR000421">
    <property type="entry name" value="FA58C"/>
</dbReference>
<evidence type="ECO:0008006" key="6">
    <source>
        <dbReference type="Google" id="ProtNLM"/>
    </source>
</evidence>
<dbReference type="Gene3D" id="3.40.390.10">
    <property type="entry name" value="Collagenase (Catalytic Domain)"/>
    <property type="match status" value="1"/>
</dbReference>
<dbReference type="InterPro" id="IPR013783">
    <property type="entry name" value="Ig-like_fold"/>
</dbReference>
<dbReference type="Pfam" id="PF00754">
    <property type="entry name" value="F5_F8_type_C"/>
    <property type="match status" value="1"/>
</dbReference>
<dbReference type="InterPro" id="IPR008979">
    <property type="entry name" value="Galactose-bd-like_sf"/>
</dbReference>
<name>A0A559J2B2_9BACL</name>
<dbReference type="InterPro" id="IPR011658">
    <property type="entry name" value="PA14_dom"/>
</dbReference>